<sequence>MSTWANHRDKSVCNAKLKYAVFIGSTGFVEAIKLIGKKTVTAAWCIQQCLIQVLQTFQIRGLVVLHHDNASSQTAALTVNFLRKGLMMKPVDGYRNSLSKYRNSIEFRLFDLSGSRERCYKKTQHSRVLCPFSREVLWYEVVPEGCNGHRYYSVRVSSCGRPSPEIVVRPSAVSELHRSHVGDHITPILYQSSDIKSRELKKSPGGLQVTATRCFFMSRGKKVSKKRRAPGKNIHKRSV</sequence>
<evidence type="ECO:0000313" key="3">
    <source>
        <dbReference type="Proteomes" id="UP000299102"/>
    </source>
</evidence>
<evidence type="ECO:0000313" key="2">
    <source>
        <dbReference type="EMBL" id="GBP22849.1"/>
    </source>
</evidence>
<organism evidence="2 3">
    <name type="scientific">Eumeta variegata</name>
    <name type="common">Bagworm moth</name>
    <name type="synonym">Eumeta japonica</name>
    <dbReference type="NCBI Taxonomy" id="151549"/>
    <lineage>
        <taxon>Eukaryota</taxon>
        <taxon>Metazoa</taxon>
        <taxon>Ecdysozoa</taxon>
        <taxon>Arthropoda</taxon>
        <taxon>Hexapoda</taxon>
        <taxon>Insecta</taxon>
        <taxon>Pterygota</taxon>
        <taxon>Neoptera</taxon>
        <taxon>Endopterygota</taxon>
        <taxon>Lepidoptera</taxon>
        <taxon>Glossata</taxon>
        <taxon>Ditrysia</taxon>
        <taxon>Tineoidea</taxon>
        <taxon>Psychidae</taxon>
        <taxon>Oiketicinae</taxon>
        <taxon>Eumeta</taxon>
    </lineage>
</organism>
<name>A0A4C1U952_EUMVA</name>
<comment type="caution">
    <text evidence="2">The sequence shown here is derived from an EMBL/GenBank/DDBJ whole genome shotgun (WGS) entry which is preliminary data.</text>
</comment>
<evidence type="ECO:0000256" key="1">
    <source>
        <dbReference type="SAM" id="MobiDB-lite"/>
    </source>
</evidence>
<dbReference type="AlphaFoldDB" id="A0A4C1U952"/>
<gene>
    <name evidence="2" type="ORF">EVAR_17203_1</name>
</gene>
<feature type="region of interest" description="Disordered" evidence="1">
    <location>
        <begin position="220"/>
        <end position="239"/>
    </location>
</feature>
<proteinExistence type="predicted"/>
<dbReference type="EMBL" id="BGZK01000144">
    <property type="protein sequence ID" value="GBP22849.1"/>
    <property type="molecule type" value="Genomic_DNA"/>
</dbReference>
<accession>A0A4C1U952</accession>
<reference evidence="2 3" key="1">
    <citation type="journal article" date="2019" name="Commun. Biol.">
        <title>The bagworm genome reveals a unique fibroin gene that provides high tensile strength.</title>
        <authorList>
            <person name="Kono N."/>
            <person name="Nakamura H."/>
            <person name="Ohtoshi R."/>
            <person name="Tomita M."/>
            <person name="Numata K."/>
            <person name="Arakawa K."/>
        </authorList>
    </citation>
    <scope>NUCLEOTIDE SEQUENCE [LARGE SCALE GENOMIC DNA]</scope>
</reference>
<dbReference type="Proteomes" id="UP000299102">
    <property type="component" value="Unassembled WGS sequence"/>
</dbReference>
<evidence type="ECO:0008006" key="4">
    <source>
        <dbReference type="Google" id="ProtNLM"/>
    </source>
</evidence>
<protein>
    <recommendedName>
        <fullName evidence="4">Mariner Mos1 transposase</fullName>
    </recommendedName>
</protein>
<keyword evidence="3" id="KW-1185">Reference proteome</keyword>